<comment type="caution">
    <text evidence="1">The sequence shown here is derived from an EMBL/GenBank/DDBJ whole genome shotgun (WGS) entry which is preliminary data.</text>
</comment>
<protein>
    <submittedName>
        <fullName evidence="1">7684_t:CDS:1</fullName>
    </submittedName>
</protein>
<accession>A0A9N9F150</accession>
<dbReference type="AlphaFoldDB" id="A0A9N9F150"/>
<organism evidence="1 2">
    <name type="scientific">Funneliformis caledonium</name>
    <dbReference type="NCBI Taxonomy" id="1117310"/>
    <lineage>
        <taxon>Eukaryota</taxon>
        <taxon>Fungi</taxon>
        <taxon>Fungi incertae sedis</taxon>
        <taxon>Mucoromycota</taxon>
        <taxon>Glomeromycotina</taxon>
        <taxon>Glomeromycetes</taxon>
        <taxon>Glomerales</taxon>
        <taxon>Glomeraceae</taxon>
        <taxon>Funneliformis</taxon>
    </lineage>
</organism>
<keyword evidence="2" id="KW-1185">Reference proteome</keyword>
<reference evidence="1" key="1">
    <citation type="submission" date="2021-06" db="EMBL/GenBank/DDBJ databases">
        <authorList>
            <person name="Kallberg Y."/>
            <person name="Tangrot J."/>
            <person name="Rosling A."/>
        </authorList>
    </citation>
    <scope>NUCLEOTIDE SEQUENCE</scope>
    <source>
        <strain evidence="1">UK204</strain>
    </source>
</reference>
<evidence type="ECO:0000313" key="2">
    <source>
        <dbReference type="Proteomes" id="UP000789570"/>
    </source>
</evidence>
<dbReference type="EMBL" id="CAJVPQ010000668">
    <property type="protein sequence ID" value="CAG8501129.1"/>
    <property type="molecule type" value="Genomic_DNA"/>
</dbReference>
<sequence length="79" mass="9441">MLIYELEEIKQINENSTSIIKYDGTNTPFLYRYLLKINRINMRFSLKVKNEDIPILILGQDWLSYVRATNIKSNKIFKI</sequence>
<evidence type="ECO:0000313" key="1">
    <source>
        <dbReference type="EMBL" id="CAG8501129.1"/>
    </source>
</evidence>
<dbReference type="Proteomes" id="UP000789570">
    <property type="component" value="Unassembled WGS sequence"/>
</dbReference>
<gene>
    <name evidence="1" type="ORF">FCALED_LOCUS3710</name>
</gene>
<name>A0A9N9F150_9GLOM</name>
<proteinExistence type="predicted"/>